<keyword evidence="1" id="KW-1133">Transmembrane helix</keyword>
<keyword evidence="1" id="KW-0812">Transmembrane</keyword>
<name>A0A368LIG1_9VIBR</name>
<dbReference type="EMBL" id="QPGL01000002">
    <property type="protein sequence ID" value="RCS70461.1"/>
    <property type="molecule type" value="Genomic_DNA"/>
</dbReference>
<evidence type="ECO:0000313" key="2">
    <source>
        <dbReference type="EMBL" id="RCS70461.1"/>
    </source>
</evidence>
<keyword evidence="1" id="KW-0472">Membrane</keyword>
<keyword evidence="3" id="KW-1185">Reference proteome</keyword>
<feature type="transmembrane region" description="Helical" evidence="1">
    <location>
        <begin position="99"/>
        <end position="119"/>
    </location>
</feature>
<dbReference type="Proteomes" id="UP000252479">
    <property type="component" value="Unassembled WGS sequence"/>
</dbReference>
<accession>A0A368LIG1</accession>
<evidence type="ECO:0000256" key="1">
    <source>
        <dbReference type="SAM" id="Phobius"/>
    </source>
</evidence>
<reference evidence="2 3" key="1">
    <citation type="journal article" date="2017" name="Elife">
        <title>Extensive horizontal gene transfer in cheese-associated bacteria.</title>
        <authorList>
            <person name="Bonham K.S."/>
            <person name="Wolfe B.E."/>
            <person name="Dutton R.J."/>
        </authorList>
    </citation>
    <scope>NUCLEOTIDE SEQUENCE [LARGE SCALE GENOMIC DNA]</scope>
    <source>
        <strain evidence="2 3">JB196</strain>
    </source>
</reference>
<dbReference type="AlphaFoldDB" id="A0A368LIG1"/>
<sequence length="227" mass="25261">MNRVKEYRWEILYVILLLVSFGYLVLVLRESRYADFFLTQLSLGTPLYLCYYILSSKWTRFNSIHVLTIGSGLGVGLHATTGIHLTIDNHALEALAMVAQVSVVVLVSLLTVSTSCRLIPAARRFPKIATVALLVGVLLAFKLNMLETIWEIMLSVAQTQRLSLDLFDPLIQIFVVQVLLGVLIAPFQIAVKLQRCSLNRTVSLCATTTMTINGMVGCLTMYGLYSN</sequence>
<feature type="transmembrane region" description="Helical" evidence="1">
    <location>
        <begin position="170"/>
        <end position="190"/>
    </location>
</feature>
<feature type="transmembrane region" description="Helical" evidence="1">
    <location>
        <begin position="202"/>
        <end position="225"/>
    </location>
</feature>
<proteinExistence type="predicted"/>
<feature type="transmembrane region" description="Helical" evidence="1">
    <location>
        <begin position="12"/>
        <end position="28"/>
    </location>
</feature>
<dbReference type="GeneID" id="303189955"/>
<protein>
    <submittedName>
        <fullName evidence="2">Uncharacterized protein</fullName>
    </submittedName>
</protein>
<dbReference type="RefSeq" id="WP_086960241.1">
    <property type="nucleotide sequence ID" value="NZ_AP018681.1"/>
</dbReference>
<gene>
    <name evidence="2" type="ORF">CIK83_13595</name>
</gene>
<comment type="caution">
    <text evidence="2">The sequence shown here is derived from an EMBL/GenBank/DDBJ whole genome shotgun (WGS) entry which is preliminary data.</text>
</comment>
<feature type="transmembrane region" description="Helical" evidence="1">
    <location>
        <begin position="34"/>
        <end position="54"/>
    </location>
</feature>
<feature type="transmembrane region" description="Helical" evidence="1">
    <location>
        <begin position="66"/>
        <end position="87"/>
    </location>
</feature>
<organism evidence="2 3">
    <name type="scientific">Vibrio casei</name>
    <dbReference type="NCBI Taxonomy" id="673372"/>
    <lineage>
        <taxon>Bacteria</taxon>
        <taxon>Pseudomonadati</taxon>
        <taxon>Pseudomonadota</taxon>
        <taxon>Gammaproteobacteria</taxon>
        <taxon>Vibrionales</taxon>
        <taxon>Vibrionaceae</taxon>
        <taxon>Vibrio</taxon>
    </lineage>
</organism>
<evidence type="ECO:0000313" key="3">
    <source>
        <dbReference type="Proteomes" id="UP000252479"/>
    </source>
</evidence>
<feature type="transmembrane region" description="Helical" evidence="1">
    <location>
        <begin position="131"/>
        <end position="150"/>
    </location>
</feature>